<dbReference type="EMBL" id="SIXH01000137">
    <property type="protein sequence ID" value="TBO58476.1"/>
    <property type="molecule type" value="Genomic_DNA"/>
</dbReference>
<dbReference type="AlphaFoldDB" id="A0A4Q9HTT2"/>
<evidence type="ECO:0000313" key="1">
    <source>
        <dbReference type="EMBL" id="TBO58476.1"/>
    </source>
</evidence>
<protein>
    <submittedName>
        <fullName evidence="1">Uncharacterized protein</fullName>
    </submittedName>
</protein>
<evidence type="ECO:0000313" key="2">
    <source>
        <dbReference type="Proteomes" id="UP000292452"/>
    </source>
</evidence>
<proteinExistence type="predicted"/>
<comment type="caution">
    <text evidence="1">The sequence shown here is derived from an EMBL/GenBank/DDBJ whole genome shotgun (WGS) entry which is preliminary data.</text>
</comment>
<organism evidence="1 2">
    <name type="scientific">Streptomyces kasugaensis</name>
    <dbReference type="NCBI Taxonomy" id="1946"/>
    <lineage>
        <taxon>Bacteria</taxon>
        <taxon>Bacillati</taxon>
        <taxon>Actinomycetota</taxon>
        <taxon>Actinomycetes</taxon>
        <taxon>Kitasatosporales</taxon>
        <taxon>Streptomycetaceae</taxon>
        <taxon>Streptomyces</taxon>
    </lineage>
</organism>
<name>A0A4Q9HTT2_STRKA</name>
<sequence>MTTALLAAETDLDLDLADLDLDIQTAVTGGANAPLEPTMFTFITCDTGGATGTSCAFTNGCNPMCC</sequence>
<accession>A0A4Q9HTT2</accession>
<reference evidence="1 2" key="1">
    <citation type="submission" date="2019-02" db="EMBL/GenBank/DDBJ databases">
        <title>Draft Genome Sequence of Streptomyces sp. AM-2504, identified by 16S rRNA comparative analysis as a Streptomyces Kasugaensis strain.</title>
        <authorList>
            <person name="Napolioni V."/>
            <person name="Giuliodori A.M."/>
            <person name="Spurio R."/>
            <person name="Fabbretti A."/>
        </authorList>
    </citation>
    <scope>NUCLEOTIDE SEQUENCE [LARGE SCALE GENOMIC DNA]</scope>
    <source>
        <strain evidence="1 2">AM-2504</strain>
    </source>
</reference>
<dbReference type="Proteomes" id="UP000292452">
    <property type="component" value="Unassembled WGS sequence"/>
</dbReference>
<gene>
    <name evidence="1" type="ORF">EYS09_17245</name>
</gene>
<dbReference type="GeneID" id="97374986"/>
<keyword evidence="2" id="KW-1185">Reference proteome</keyword>
<dbReference type="RefSeq" id="WP_052856761.1">
    <property type="nucleotide sequence ID" value="NZ_NDXL01000001.1"/>
</dbReference>